<evidence type="ECO:0008006" key="2">
    <source>
        <dbReference type="Google" id="ProtNLM"/>
    </source>
</evidence>
<evidence type="ECO:0000313" key="1">
    <source>
        <dbReference type="EnsemblMetazoa" id="Aqu2.1.07183_001"/>
    </source>
</evidence>
<accession>A0A1X7SYM5</accession>
<sequence>MKIFHSSAHHYRLIGFGLGVRVADLKATDEAIDNLIKVFERWFDANKDVSWDTLKELCEEDYPDELGQAKAKLNKALGIQVGENTSNIDDLIEPEKKAESNGGFVTREEADDEGKRLYMTPTDVEDALTYLHNCTIILYYPDIKPQLVFVDPRKILEILSQLLALTYVNKDTAQKVFEPKLEITWTEIDLLKNQGRFKENLLKKFTVFTGKFQPHYFINLLNKCHIIAQLQKKISQAEDVVNFLPSALSSYNGSFEKSPEDRKPLLYVWRKQVAREDVGKVFVDVPQGIFPLIIVRLLKQEECVVQLSNPDDVSQFRDAVSLLISFDKNDDDPNERLYIINRGKHIEVIFTGKKEQCPKINTLLCKVINESAENINISVKDLNIAFACRRDNSEYCIIKDEADQKTACRSKPAHTCTLDDSYWCWFNTSGSEQKHTISGTEGSGIYVVGEAKSQ</sequence>
<name>A0A1X7SYM5_AMPQE</name>
<dbReference type="EnsemblMetazoa" id="Aqu2.1.07183_001">
    <property type="protein sequence ID" value="Aqu2.1.07183_001"/>
    <property type="gene ID" value="Aqu2.1.07183"/>
</dbReference>
<dbReference type="InParanoid" id="A0A1X7SYM5"/>
<proteinExistence type="predicted"/>
<protein>
    <recommendedName>
        <fullName evidence="2">Death domain-containing protein</fullName>
    </recommendedName>
</protein>
<organism evidence="1">
    <name type="scientific">Amphimedon queenslandica</name>
    <name type="common">Sponge</name>
    <dbReference type="NCBI Taxonomy" id="400682"/>
    <lineage>
        <taxon>Eukaryota</taxon>
        <taxon>Metazoa</taxon>
        <taxon>Porifera</taxon>
        <taxon>Demospongiae</taxon>
        <taxon>Heteroscleromorpha</taxon>
        <taxon>Haplosclerida</taxon>
        <taxon>Niphatidae</taxon>
        <taxon>Amphimedon</taxon>
    </lineage>
</organism>
<dbReference type="AlphaFoldDB" id="A0A1X7SYM5"/>
<reference evidence="1" key="1">
    <citation type="submission" date="2017-05" db="UniProtKB">
        <authorList>
            <consortium name="EnsemblMetazoa"/>
        </authorList>
    </citation>
    <scope>IDENTIFICATION</scope>
</reference>